<evidence type="ECO:0000259" key="2">
    <source>
        <dbReference type="Pfam" id="PF25115"/>
    </source>
</evidence>
<accession>A0A6A6EAG2</accession>
<dbReference type="PANTHER" id="PTHR31002:SF34">
    <property type="entry name" value="CELL WALL PROTEIN CWP1-RELATED"/>
    <property type="match status" value="1"/>
</dbReference>
<dbReference type="Pfam" id="PF25117">
    <property type="entry name" value="Agd3_C"/>
    <property type="match status" value="1"/>
</dbReference>
<dbReference type="Pfam" id="PF25115">
    <property type="entry name" value="Agd3_CE"/>
    <property type="match status" value="1"/>
</dbReference>
<keyword evidence="1" id="KW-0732">Signal</keyword>
<evidence type="ECO:0000256" key="1">
    <source>
        <dbReference type="SAM" id="SignalP"/>
    </source>
</evidence>
<dbReference type="AlphaFoldDB" id="A0A6A6EAG2"/>
<gene>
    <name evidence="5" type="ORF">K469DRAFT_748085</name>
</gene>
<dbReference type="EMBL" id="ML994622">
    <property type="protein sequence ID" value="KAF2188804.1"/>
    <property type="molecule type" value="Genomic_DNA"/>
</dbReference>
<dbReference type="InterPro" id="IPR056825">
    <property type="entry name" value="Agd3_C"/>
</dbReference>
<reference evidence="5" key="1">
    <citation type="journal article" date="2020" name="Stud. Mycol.">
        <title>101 Dothideomycetes genomes: a test case for predicting lifestyles and emergence of pathogens.</title>
        <authorList>
            <person name="Haridas S."/>
            <person name="Albert R."/>
            <person name="Binder M."/>
            <person name="Bloem J."/>
            <person name="Labutti K."/>
            <person name="Salamov A."/>
            <person name="Andreopoulos B."/>
            <person name="Baker S."/>
            <person name="Barry K."/>
            <person name="Bills G."/>
            <person name="Bluhm B."/>
            <person name="Cannon C."/>
            <person name="Castanera R."/>
            <person name="Culley D."/>
            <person name="Daum C."/>
            <person name="Ezra D."/>
            <person name="Gonzalez J."/>
            <person name="Henrissat B."/>
            <person name="Kuo A."/>
            <person name="Liang C."/>
            <person name="Lipzen A."/>
            <person name="Lutzoni F."/>
            <person name="Magnuson J."/>
            <person name="Mondo S."/>
            <person name="Nolan M."/>
            <person name="Ohm R."/>
            <person name="Pangilinan J."/>
            <person name="Park H.-J."/>
            <person name="Ramirez L."/>
            <person name="Alfaro M."/>
            <person name="Sun H."/>
            <person name="Tritt A."/>
            <person name="Yoshinaga Y."/>
            <person name="Zwiers L.-H."/>
            <person name="Turgeon B."/>
            <person name="Goodwin S."/>
            <person name="Spatafora J."/>
            <person name="Crous P."/>
            <person name="Grigoriev I."/>
        </authorList>
    </citation>
    <scope>NUCLEOTIDE SEQUENCE</scope>
    <source>
        <strain evidence="5">CBS 207.26</strain>
    </source>
</reference>
<evidence type="ECO:0000313" key="5">
    <source>
        <dbReference type="EMBL" id="KAF2188804.1"/>
    </source>
</evidence>
<evidence type="ECO:0000313" key="6">
    <source>
        <dbReference type="Proteomes" id="UP000800200"/>
    </source>
</evidence>
<protein>
    <submittedName>
        <fullName evidence="5">Putative extracellular serine-rich protein</fullName>
    </submittedName>
</protein>
<dbReference type="InterPro" id="IPR050788">
    <property type="entry name" value="Yeast_SRP1/TIP1_CWP"/>
</dbReference>
<dbReference type="InterPro" id="IPR056826">
    <property type="entry name" value="Agd3_CE"/>
</dbReference>
<dbReference type="OrthoDB" id="2113314at2759"/>
<name>A0A6A6EAG2_9PEZI</name>
<dbReference type="InterPro" id="IPR011330">
    <property type="entry name" value="Glyco_hydro/deAcase_b/a-brl"/>
</dbReference>
<organism evidence="5 6">
    <name type="scientific">Zopfia rhizophila CBS 207.26</name>
    <dbReference type="NCBI Taxonomy" id="1314779"/>
    <lineage>
        <taxon>Eukaryota</taxon>
        <taxon>Fungi</taxon>
        <taxon>Dikarya</taxon>
        <taxon>Ascomycota</taxon>
        <taxon>Pezizomycotina</taxon>
        <taxon>Dothideomycetes</taxon>
        <taxon>Dothideomycetes incertae sedis</taxon>
        <taxon>Zopfiaceae</taxon>
        <taxon>Zopfia</taxon>
    </lineage>
</organism>
<feature type="domain" description="Agd3 C-terminal" evidence="4">
    <location>
        <begin position="625"/>
        <end position="693"/>
    </location>
</feature>
<proteinExistence type="predicted"/>
<feature type="signal peptide" evidence="1">
    <location>
        <begin position="1"/>
        <end position="26"/>
    </location>
</feature>
<dbReference type="Gene3D" id="3.20.20.370">
    <property type="entry name" value="Glycoside hydrolase/deacetylase"/>
    <property type="match status" value="1"/>
</dbReference>
<dbReference type="Pfam" id="PF25116">
    <property type="entry name" value="CBM87_Agd3"/>
    <property type="match status" value="1"/>
</dbReference>
<feature type="chain" id="PRO_5025376103" evidence="1">
    <location>
        <begin position="27"/>
        <end position="696"/>
    </location>
</feature>
<feature type="domain" description="Agd3 CBM87" evidence="3">
    <location>
        <begin position="30"/>
        <end position="237"/>
    </location>
</feature>
<dbReference type="GO" id="GO:0005975">
    <property type="term" value="P:carbohydrate metabolic process"/>
    <property type="evidence" value="ECO:0007669"/>
    <property type="project" value="InterPro"/>
</dbReference>
<evidence type="ECO:0000259" key="3">
    <source>
        <dbReference type="Pfam" id="PF25116"/>
    </source>
</evidence>
<keyword evidence="6" id="KW-1185">Reference proteome</keyword>
<sequence length="696" mass="77373">MAPSWKSFLRLWSLGSILSTLNIADAAVTVNSTILILSREPNATDSGTCVLRGYGIPFQVVNLALQGGGFPQLNSTPDTGNYGGIVTVNARGYKGGDDWKKVLNEKQWDALYKYQEAFGVRMVRLNSWPSSDFGVSAVGDSGVTADQPIAIIDASRFPTANLVVNAQMSTVDLTKYPAKIINTTLATEIAQFGGQQKSTAAVINKFPSGREQQVWFLPFATAFSPTSNLLSHVWIHWMTRGVYLGFRRIYFNTQVDDVFVETELYQTNKAYRITAADFEEHVAWMKEINGKMPAGSKYVIELGHNGNGNIEAAVEKDYDNDPAKCDPQEGVEYPAQTDGPPEYTKPIGTGKDLWDKKFTKYQWTLACSKLDALENYFAEKANMKAYFHVSHTFTHEDETNATYADVVKEITWNQEWFKRIGFTDTESAPNFSPNGLIPPGITGLHNGDAIRAWLENGITYAVGDNSRPILMNRADRKSDFHPFITNVAENGYDGAYVIGRWGTSVYYNCDLPACTNTEWKAIAAGTGDFNNQLEYEKTVNSRHLLALRWDPFMFHQANMRVSDTSEITVNGVKKKYSLLMAWTEVVVQELVRLTQWPIITLKHDDIAKAIINRKARDECSPNLTYQLSNDRKSITGVTVNAANSKCSMTIPVTFPGAVGSADGATKEQVGKDPLTLWVKLDGRARSYSLSSPVKIR</sequence>
<dbReference type="Proteomes" id="UP000800200">
    <property type="component" value="Unassembled WGS sequence"/>
</dbReference>
<feature type="domain" description="Agd3 deacetylase" evidence="2">
    <location>
        <begin position="251"/>
        <end position="623"/>
    </location>
</feature>
<dbReference type="InterPro" id="IPR056827">
    <property type="entry name" value="CBM87_Agd3"/>
</dbReference>
<evidence type="ECO:0000259" key="4">
    <source>
        <dbReference type="Pfam" id="PF25117"/>
    </source>
</evidence>
<dbReference type="SUPFAM" id="SSF88713">
    <property type="entry name" value="Glycoside hydrolase/deacetylase"/>
    <property type="match status" value="1"/>
</dbReference>
<dbReference type="PANTHER" id="PTHR31002">
    <property type="entry name" value="SERIPAUPERIN"/>
    <property type="match status" value="1"/>
</dbReference>